<evidence type="ECO:0000256" key="5">
    <source>
        <dbReference type="ARBA" id="ARBA00011915"/>
    </source>
</evidence>
<accession>A0A1D1W1I8</accession>
<keyword evidence="9" id="KW-0496">Mitochondrion</keyword>
<evidence type="ECO:0000256" key="1">
    <source>
        <dbReference type="ARBA" id="ARBA00001709"/>
    </source>
</evidence>
<feature type="domain" description="Enoyl-CoA hydratase/isomerase" evidence="13">
    <location>
        <begin position="51"/>
        <end position="382"/>
    </location>
</feature>
<organism evidence="14 15">
    <name type="scientific">Ramazzottius varieornatus</name>
    <name type="common">Water bear</name>
    <name type="synonym">Tardigrade</name>
    <dbReference type="NCBI Taxonomy" id="947166"/>
    <lineage>
        <taxon>Eukaryota</taxon>
        <taxon>Metazoa</taxon>
        <taxon>Ecdysozoa</taxon>
        <taxon>Tardigrada</taxon>
        <taxon>Eutardigrada</taxon>
        <taxon>Parachela</taxon>
        <taxon>Hypsibioidea</taxon>
        <taxon>Ramazzottiidae</taxon>
        <taxon>Ramazzottius</taxon>
    </lineage>
</organism>
<evidence type="ECO:0000256" key="4">
    <source>
        <dbReference type="ARBA" id="ARBA00005254"/>
    </source>
</evidence>
<dbReference type="UniPathway" id="UPA00362"/>
<protein>
    <recommendedName>
        <fullName evidence="6">3-hydroxyisobutyryl-CoA hydrolase, mitochondrial</fullName>
        <ecNumber evidence="5">3.1.2.4</ecNumber>
    </recommendedName>
    <alternativeName>
        <fullName evidence="11">3-hydroxyisobutyryl-coenzyme A hydrolase</fullName>
    </alternativeName>
</protein>
<dbReference type="CDD" id="cd06558">
    <property type="entry name" value="crotonase-like"/>
    <property type="match status" value="1"/>
</dbReference>
<comment type="pathway">
    <text evidence="3">Amino-acid degradation; L-valine degradation.</text>
</comment>
<dbReference type="AlphaFoldDB" id="A0A1D1W1I8"/>
<sequence length="395" mass="43645">MRTKMANMSVLRIVASLLQKRASCSAVQVARASSISSTPSDDVRFEKNAGVGIITLNKPRALNALTHSMVIAMHNRIQGWERDQTKLIICKGTGDKAFCAGGDVVEIYRQGKQPEGATGNDFFADEYRLNNRIHNLKIPYVALIHGITMGGGVGISVHGKYRVATEKSMFAMPETAIGLIADVGGSYFLPKLKNHLGTYLALTGNRLTGVDVKIAGIATHFVDSSQIRQLESDLISVGYPSDNDVKSILELYDKAGELQRNAKFSLADNLSKIDSIFGKATVEEILDALKEDGSEWTQKLLETLSKMSPTSLKLVMKQLQLGKKKSLAECLNMEYRVVSRLRQTDSDFFEGVRAKLVEKDNSPKWNPSRLEDVSDSLVDNYFAPFEDSFQELKLE</sequence>
<dbReference type="Proteomes" id="UP000186922">
    <property type="component" value="Unassembled WGS sequence"/>
</dbReference>
<evidence type="ECO:0000313" key="14">
    <source>
        <dbReference type="EMBL" id="GAV05214.1"/>
    </source>
</evidence>
<comment type="caution">
    <text evidence="14">The sequence shown here is derived from an EMBL/GenBank/DDBJ whole genome shotgun (WGS) entry which is preliminary data.</text>
</comment>
<proteinExistence type="inferred from homology"/>
<evidence type="ECO:0000256" key="7">
    <source>
        <dbReference type="ARBA" id="ARBA00022456"/>
    </source>
</evidence>
<comment type="subcellular location">
    <subcellularLocation>
        <location evidence="2">Mitochondrion</location>
    </subcellularLocation>
</comment>
<name>A0A1D1W1I8_RAMVA</name>
<gene>
    <name evidence="14" type="primary">RvY_15381-1</name>
    <name evidence="14" type="synonym">RvY_15381.1</name>
    <name evidence="14" type="ORF">RvY_15381</name>
</gene>
<feature type="chain" id="PRO_5008899101" description="3-hydroxyisobutyryl-CoA hydrolase, mitochondrial" evidence="12">
    <location>
        <begin position="27"/>
        <end position="395"/>
    </location>
</feature>
<keyword evidence="7" id="KW-0101">Branched-chain amino acid catabolism</keyword>
<evidence type="ECO:0000256" key="3">
    <source>
        <dbReference type="ARBA" id="ARBA00005109"/>
    </source>
</evidence>
<evidence type="ECO:0000256" key="10">
    <source>
        <dbReference type="ARBA" id="ARBA00024871"/>
    </source>
</evidence>
<dbReference type="PANTHER" id="PTHR43176:SF3">
    <property type="entry name" value="3-HYDROXYISOBUTYRYL-COA HYDROLASE, MITOCHONDRIAL"/>
    <property type="match status" value="1"/>
</dbReference>
<dbReference type="PANTHER" id="PTHR43176">
    <property type="entry name" value="3-HYDROXYISOBUTYRYL-COA HYDROLASE-RELATED"/>
    <property type="match status" value="1"/>
</dbReference>
<dbReference type="Gene3D" id="3.90.226.10">
    <property type="entry name" value="2-enoyl-CoA Hydratase, Chain A, domain 1"/>
    <property type="match status" value="1"/>
</dbReference>
<dbReference type="OrthoDB" id="1737613at2759"/>
<evidence type="ECO:0000256" key="2">
    <source>
        <dbReference type="ARBA" id="ARBA00004173"/>
    </source>
</evidence>
<keyword evidence="12" id="KW-0732">Signal</keyword>
<dbReference type="InterPro" id="IPR045004">
    <property type="entry name" value="ECH_dom"/>
</dbReference>
<evidence type="ECO:0000256" key="8">
    <source>
        <dbReference type="ARBA" id="ARBA00022801"/>
    </source>
</evidence>
<reference evidence="14 15" key="1">
    <citation type="journal article" date="2016" name="Nat. Commun.">
        <title>Extremotolerant tardigrade genome and improved radiotolerance of human cultured cells by tardigrade-unique protein.</title>
        <authorList>
            <person name="Hashimoto T."/>
            <person name="Horikawa D.D."/>
            <person name="Saito Y."/>
            <person name="Kuwahara H."/>
            <person name="Kozuka-Hata H."/>
            <person name="Shin-I T."/>
            <person name="Minakuchi Y."/>
            <person name="Ohishi K."/>
            <person name="Motoyama A."/>
            <person name="Aizu T."/>
            <person name="Enomoto A."/>
            <person name="Kondo K."/>
            <person name="Tanaka S."/>
            <person name="Hara Y."/>
            <person name="Koshikawa S."/>
            <person name="Sagara H."/>
            <person name="Miura T."/>
            <person name="Yokobori S."/>
            <person name="Miyagawa K."/>
            <person name="Suzuki Y."/>
            <person name="Kubo T."/>
            <person name="Oyama M."/>
            <person name="Kohara Y."/>
            <person name="Fujiyama A."/>
            <person name="Arakawa K."/>
            <person name="Katayama T."/>
            <person name="Toyoda A."/>
            <person name="Kunieda T."/>
        </authorList>
    </citation>
    <scope>NUCLEOTIDE SEQUENCE [LARGE SCALE GENOMIC DNA]</scope>
    <source>
        <strain evidence="14 15">YOKOZUNA-1</strain>
    </source>
</reference>
<evidence type="ECO:0000256" key="12">
    <source>
        <dbReference type="SAM" id="SignalP"/>
    </source>
</evidence>
<evidence type="ECO:0000256" key="9">
    <source>
        <dbReference type="ARBA" id="ARBA00023128"/>
    </source>
</evidence>
<dbReference type="EC" id="3.1.2.4" evidence="5"/>
<evidence type="ECO:0000256" key="11">
    <source>
        <dbReference type="ARBA" id="ARBA00031181"/>
    </source>
</evidence>
<evidence type="ECO:0000313" key="15">
    <source>
        <dbReference type="Proteomes" id="UP000186922"/>
    </source>
</evidence>
<dbReference type="InterPro" id="IPR029045">
    <property type="entry name" value="ClpP/crotonase-like_dom_sf"/>
</dbReference>
<evidence type="ECO:0000259" key="13">
    <source>
        <dbReference type="Pfam" id="PF16113"/>
    </source>
</evidence>
<dbReference type="GO" id="GO:0006574">
    <property type="term" value="P:L-valine catabolic process"/>
    <property type="evidence" value="ECO:0007669"/>
    <property type="project" value="UniProtKB-UniPathway"/>
</dbReference>
<dbReference type="STRING" id="947166.A0A1D1W1I8"/>
<dbReference type="EMBL" id="BDGG01000012">
    <property type="protein sequence ID" value="GAV05214.1"/>
    <property type="molecule type" value="Genomic_DNA"/>
</dbReference>
<dbReference type="SUPFAM" id="SSF52096">
    <property type="entry name" value="ClpP/crotonase"/>
    <property type="match status" value="1"/>
</dbReference>
<dbReference type="InterPro" id="IPR032259">
    <property type="entry name" value="HIBYL-CoA-H"/>
</dbReference>
<dbReference type="Pfam" id="PF16113">
    <property type="entry name" value="ECH_2"/>
    <property type="match status" value="1"/>
</dbReference>
<dbReference type="GO" id="GO:0003860">
    <property type="term" value="F:3-hydroxyisobutyryl-CoA hydrolase activity"/>
    <property type="evidence" value="ECO:0007669"/>
    <property type="project" value="UniProtKB-EC"/>
</dbReference>
<evidence type="ECO:0000256" key="6">
    <source>
        <dbReference type="ARBA" id="ARBA00016714"/>
    </source>
</evidence>
<comment type="function">
    <text evidence="10">Hydrolyzes 3-hydroxyisobutyryl-CoA (HIBYL-CoA), a saline catabolite. Has high activity toward isobutyryl-CoA. Could be an isobutyryl-CoA dehydrogenase that functions in valine catabolism. Also hydrolyzes 3-hydroxypropanoyl-CoA.</text>
</comment>
<feature type="signal peptide" evidence="12">
    <location>
        <begin position="1"/>
        <end position="26"/>
    </location>
</feature>
<dbReference type="FunFam" id="3.90.226.10:FF:000026">
    <property type="entry name" value="3-hydroxyisobutyryl-CoA hydrolase, mitochondrial"/>
    <property type="match status" value="1"/>
</dbReference>
<keyword evidence="15" id="KW-1185">Reference proteome</keyword>
<keyword evidence="8" id="KW-0378">Hydrolase</keyword>
<comment type="similarity">
    <text evidence="4">Belongs to the enoyl-CoA hydratase/isomerase family.</text>
</comment>
<dbReference type="NCBIfam" id="NF004127">
    <property type="entry name" value="PRK05617.1"/>
    <property type="match status" value="1"/>
</dbReference>
<dbReference type="GO" id="GO:0005739">
    <property type="term" value="C:mitochondrion"/>
    <property type="evidence" value="ECO:0007669"/>
    <property type="project" value="UniProtKB-SubCell"/>
</dbReference>
<comment type="catalytic activity">
    <reaction evidence="1">
        <text>3-hydroxy-2-methylpropanoyl-CoA + H2O = 3-hydroxy-2-methylpropanoate + CoA + H(+)</text>
        <dbReference type="Rhea" id="RHEA:20888"/>
        <dbReference type="ChEBI" id="CHEBI:11805"/>
        <dbReference type="ChEBI" id="CHEBI:15377"/>
        <dbReference type="ChEBI" id="CHEBI:15378"/>
        <dbReference type="ChEBI" id="CHEBI:57287"/>
        <dbReference type="ChEBI" id="CHEBI:57340"/>
        <dbReference type="EC" id="3.1.2.4"/>
    </reaction>
</comment>